<reference evidence="1" key="1">
    <citation type="submission" date="2014-09" db="EMBL/GenBank/DDBJ databases">
        <authorList>
            <person name="Magalhaes I.L.F."/>
            <person name="Oliveira U."/>
            <person name="Santos F.R."/>
            <person name="Vidigal T.H.D.A."/>
            <person name="Brescovit A.D."/>
            <person name="Santos A.J."/>
        </authorList>
    </citation>
    <scope>NUCLEOTIDE SEQUENCE</scope>
    <source>
        <tissue evidence="1">Shoot tissue taken approximately 20 cm above the soil surface</tissue>
    </source>
</reference>
<evidence type="ECO:0000313" key="1">
    <source>
        <dbReference type="EMBL" id="JAD32266.1"/>
    </source>
</evidence>
<proteinExistence type="predicted"/>
<dbReference type="AlphaFoldDB" id="A0A0A8Z0C5"/>
<name>A0A0A8Z0C5_ARUDO</name>
<accession>A0A0A8Z0C5</accession>
<organism evidence="1">
    <name type="scientific">Arundo donax</name>
    <name type="common">Giant reed</name>
    <name type="synonym">Donax arundinaceus</name>
    <dbReference type="NCBI Taxonomy" id="35708"/>
    <lineage>
        <taxon>Eukaryota</taxon>
        <taxon>Viridiplantae</taxon>
        <taxon>Streptophyta</taxon>
        <taxon>Embryophyta</taxon>
        <taxon>Tracheophyta</taxon>
        <taxon>Spermatophyta</taxon>
        <taxon>Magnoliopsida</taxon>
        <taxon>Liliopsida</taxon>
        <taxon>Poales</taxon>
        <taxon>Poaceae</taxon>
        <taxon>PACMAD clade</taxon>
        <taxon>Arundinoideae</taxon>
        <taxon>Arundineae</taxon>
        <taxon>Arundo</taxon>
    </lineage>
</organism>
<dbReference type="EMBL" id="GBRH01265629">
    <property type="protein sequence ID" value="JAD32266.1"/>
    <property type="molecule type" value="Transcribed_RNA"/>
</dbReference>
<reference evidence="1" key="2">
    <citation type="journal article" date="2015" name="Data Brief">
        <title>Shoot transcriptome of the giant reed, Arundo donax.</title>
        <authorList>
            <person name="Barrero R.A."/>
            <person name="Guerrero F.D."/>
            <person name="Moolhuijzen P."/>
            <person name="Goolsby J.A."/>
            <person name="Tidwell J."/>
            <person name="Bellgard S.E."/>
            <person name="Bellgard M.I."/>
        </authorList>
    </citation>
    <scope>NUCLEOTIDE SEQUENCE</scope>
    <source>
        <tissue evidence="1">Shoot tissue taken approximately 20 cm above the soil surface</tissue>
    </source>
</reference>
<sequence>MEDHKIQCLQAHEWFIQDKFTITAPPTIGKDLKKFTSPT</sequence>
<protein>
    <submittedName>
        <fullName evidence="1">Uncharacterized protein</fullName>
    </submittedName>
</protein>